<dbReference type="RefSeq" id="WP_078812218.1">
    <property type="nucleotide sequence ID" value="NZ_FUYE01000003.1"/>
</dbReference>
<keyword evidence="12" id="KW-0121">Carboxypeptidase</keyword>
<keyword evidence="2" id="KW-0732">Signal</keyword>
<dbReference type="InterPro" id="IPR012338">
    <property type="entry name" value="Beta-lactam/transpept-like"/>
</dbReference>
<comment type="similarity">
    <text evidence="1 9">Belongs to the peptidase S11 family.</text>
</comment>
<evidence type="ECO:0000256" key="4">
    <source>
        <dbReference type="ARBA" id="ARBA00022960"/>
    </source>
</evidence>
<evidence type="ECO:0000256" key="6">
    <source>
        <dbReference type="ARBA" id="ARBA00023316"/>
    </source>
</evidence>
<feature type="domain" description="Peptidase S11 D-alanyl-D-alanine carboxypeptidase A N-terminal" evidence="11">
    <location>
        <begin position="107"/>
        <end position="331"/>
    </location>
</feature>
<dbReference type="Gene3D" id="3.40.710.10">
    <property type="entry name" value="DD-peptidase/beta-lactamase superfamily"/>
    <property type="match status" value="1"/>
</dbReference>
<accession>A0A1T4X3Z6</accession>
<keyword evidence="13" id="KW-1185">Reference proteome</keyword>
<evidence type="ECO:0000256" key="1">
    <source>
        <dbReference type="ARBA" id="ARBA00007164"/>
    </source>
</evidence>
<dbReference type="PANTHER" id="PTHR21581:SF6">
    <property type="entry name" value="TRAFFICKING PROTEIN PARTICLE COMPLEX SUBUNIT 12"/>
    <property type="match status" value="1"/>
</dbReference>
<feature type="binding site" evidence="8">
    <location>
        <position position="302"/>
    </location>
    <ligand>
        <name>substrate</name>
    </ligand>
</feature>
<keyword evidence="3" id="KW-0378">Hydrolase</keyword>
<feature type="active site" evidence="7">
    <location>
        <position position="193"/>
    </location>
</feature>
<gene>
    <name evidence="12" type="ORF">SAMN02745166_01003</name>
</gene>
<evidence type="ECO:0000256" key="10">
    <source>
        <dbReference type="SAM" id="Coils"/>
    </source>
</evidence>
<feature type="coiled-coil region" evidence="10">
    <location>
        <begin position="55"/>
        <end position="100"/>
    </location>
</feature>
<evidence type="ECO:0000256" key="3">
    <source>
        <dbReference type="ARBA" id="ARBA00022801"/>
    </source>
</evidence>
<evidence type="ECO:0000256" key="7">
    <source>
        <dbReference type="PIRSR" id="PIRSR618044-1"/>
    </source>
</evidence>
<keyword evidence="10" id="KW-0175">Coiled coil</keyword>
<evidence type="ECO:0000256" key="2">
    <source>
        <dbReference type="ARBA" id="ARBA00022729"/>
    </source>
</evidence>
<dbReference type="SUPFAM" id="SSF56601">
    <property type="entry name" value="beta-lactamase/transpeptidase-like"/>
    <property type="match status" value="1"/>
</dbReference>
<feature type="active site" description="Acyl-ester intermediate" evidence="7">
    <location>
        <position position="138"/>
    </location>
</feature>
<dbReference type="STRING" id="48467.SAMN02745166_01003"/>
<dbReference type="GO" id="GO:0008360">
    <property type="term" value="P:regulation of cell shape"/>
    <property type="evidence" value="ECO:0007669"/>
    <property type="project" value="UniProtKB-KW"/>
</dbReference>
<evidence type="ECO:0000256" key="9">
    <source>
        <dbReference type="RuleBase" id="RU004016"/>
    </source>
</evidence>
<organism evidence="12 13">
    <name type="scientific">Prosthecobacter debontii</name>
    <dbReference type="NCBI Taxonomy" id="48467"/>
    <lineage>
        <taxon>Bacteria</taxon>
        <taxon>Pseudomonadati</taxon>
        <taxon>Verrucomicrobiota</taxon>
        <taxon>Verrucomicrobiia</taxon>
        <taxon>Verrucomicrobiales</taxon>
        <taxon>Verrucomicrobiaceae</taxon>
        <taxon>Prosthecobacter</taxon>
    </lineage>
</organism>
<keyword evidence="12" id="KW-0645">Protease</keyword>
<dbReference type="PANTHER" id="PTHR21581">
    <property type="entry name" value="D-ALANYL-D-ALANINE CARBOXYPEPTIDASE"/>
    <property type="match status" value="1"/>
</dbReference>
<dbReference type="Pfam" id="PF00768">
    <property type="entry name" value="Peptidase_S11"/>
    <property type="match status" value="1"/>
</dbReference>
<keyword evidence="4" id="KW-0133">Cell shape</keyword>
<dbReference type="Proteomes" id="UP000190774">
    <property type="component" value="Unassembled WGS sequence"/>
</dbReference>
<evidence type="ECO:0000259" key="11">
    <source>
        <dbReference type="Pfam" id="PF00768"/>
    </source>
</evidence>
<proteinExistence type="inferred from homology"/>
<dbReference type="InterPro" id="IPR001967">
    <property type="entry name" value="Peptidase_S11_N"/>
</dbReference>
<dbReference type="InterPro" id="IPR018044">
    <property type="entry name" value="Peptidase_S11"/>
</dbReference>
<evidence type="ECO:0000256" key="8">
    <source>
        <dbReference type="PIRSR" id="PIRSR618044-2"/>
    </source>
</evidence>
<protein>
    <submittedName>
        <fullName evidence="12">D-alanyl-D-alanine carboxypeptidase</fullName>
    </submittedName>
</protein>
<dbReference type="GO" id="GO:0006508">
    <property type="term" value="P:proteolysis"/>
    <property type="evidence" value="ECO:0007669"/>
    <property type="project" value="InterPro"/>
</dbReference>
<dbReference type="GO" id="GO:0009252">
    <property type="term" value="P:peptidoglycan biosynthetic process"/>
    <property type="evidence" value="ECO:0007669"/>
    <property type="project" value="UniProtKB-KW"/>
</dbReference>
<dbReference type="GO" id="GO:0071555">
    <property type="term" value="P:cell wall organization"/>
    <property type="evidence" value="ECO:0007669"/>
    <property type="project" value="UniProtKB-KW"/>
</dbReference>
<dbReference type="AlphaFoldDB" id="A0A1T4X3Z6"/>
<dbReference type="PRINTS" id="PR00725">
    <property type="entry name" value="DADACBPTASE1"/>
</dbReference>
<reference evidence="13" key="1">
    <citation type="submission" date="2017-02" db="EMBL/GenBank/DDBJ databases">
        <authorList>
            <person name="Varghese N."/>
            <person name="Submissions S."/>
        </authorList>
    </citation>
    <scope>NUCLEOTIDE SEQUENCE [LARGE SCALE GENOMIC DNA]</scope>
    <source>
        <strain evidence="13">ATCC 700200</strain>
    </source>
</reference>
<dbReference type="OrthoDB" id="9791132at2"/>
<evidence type="ECO:0000313" key="13">
    <source>
        <dbReference type="Proteomes" id="UP000190774"/>
    </source>
</evidence>
<sequence>MISFPTSKPCRWITLLVLLPLTGCLEDPQREEKLKWREEEVNAKEAAVIQRELALAKEKQVLESARLDLVAKEKNVAMLQEQLADEVEKTKRVRREIEIKELRGPIPQVSADRVIVIDVDSDEVLFEKNPDKRGAIASTTKLLTALLVVEAGDLDKIVTIEQSDTQCAPVRLGLKAGEQYTRRQLLTAVLVKSSNDIAQALARDNAGSLEAFVAKMNAKCAELGLKDSHYVNPHGLPARDGDEPFSTARDLSVIAKACDTKPDIRAIVKLQNFSFKWPNGRVTELSNTNRVLRSASYCDGMKTGYTDAAGYCLVASGERNGRRRIVIVLNDTESGVWRDAQSLLDWALKA</sequence>
<keyword evidence="5" id="KW-0573">Peptidoglycan synthesis</keyword>
<evidence type="ECO:0000256" key="5">
    <source>
        <dbReference type="ARBA" id="ARBA00022984"/>
    </source>
</evidence>
<dbReference type="GO" id="GO:0009002">
    <property type="term" value="F:serine-type D-Ala-D-Ala carboxypeptidase activity"/>
    <property type="evidence" value="ECO:0007669"/>
    <property type="project" value="InterPro"/>
</dbReference>
<dbReference type="EMBL" id="FUYE01000003">
    <property type="protein sequence ID" value="SKA84332.1"/>
    <property type="molecule type" value="Genomic_DNA"/>
</dbReference>
<evidence type="ECO:0000313" key="12">
    <source>
        <dbReference type="EMBL" id="SKA84332.1"/>
    </source>
</evidence>
<feature type="active site" description="Proton acceptor" evidence="7">
    <location>
        <position position="141"/>
    </location>
</feature>
<keyword evidence="6" id="KW-0961">Cell wall biogenesis/degradation</keyword>
<name>A0A1T4X3Z6_9BACT</name>